<evidence type="ECO:0000313" key="2">
    <source>
        <dbReference type="Proteomes" id="UP000075886"/>
    </source>
</evidence>
<dbReference type="EMBL" id="AXCN02000800">
    <property type="status" value="NOT_ANNOTATED_CDS"/>
    <property type="molecule type" value="Genomic_DNA"/>
</dbReference>
<dbReference type="EnsemblMetazoa" id="AFAF013213-RA">
    <property type="protein sequence ID" value="AFAF013213-PA"/>
    <property type="gene ID" value="AFAF013213"/>
</dbReference>
<organism evidence="1 2">
    <name type="scientific">Anopheles farauti</name>
    <dbReference type="NCBI Taxonomy" id="69004"/>
    <lineage>
        <taxon>Eukaryota</taxon>
        <taxon>Metazoa</taxon>
        <taxon>Ecdysozoa</taxon>
        <taxon>Arthropoda</taxon>
        <taxon>Hexapoda</taxon>
        <taxon>Insecta</taxon>
        <taxon>Pterygota</taxon>
        <taxon>Neoptera</taxon>
        <taxon>Endopterygota</taxon>
        <taxon>Diptera</taxon>
        <taxon>Nematocera</taxon>
        <taxon>Culicoidea</taxon>
        <taxon>Culicidae</taxon>
        <taxon>Anophelinae</taxon>
        <taxon>Anopheles</taxon>
    </lineage>
</organism>
<keyword evidence="2" id="KW-1185">Reference proteome</keyword>
<reference evidence="1" key="2">
    <citation type="submission" date="2020-05" db="UniProtKB">
        <authorList>
            <consortium name="EnsemblMetazoa"/>
        </authorList>
    </citation>
    <scope>IDENTIFICATION</scope>
    <source>
        <strain evidence="1">FAR1</strain>
    </source>
</reference>
<accession>A0A182QMK6</accession>
<reference evidence="2" key="1">
    <citation type="submission" date="2014-01" db="EMBL/GenBank/DDBJ databases">
        <title>The Genome Sequence of Anopheles farauti FAR1 (V2).</title>
        <authorList>
            <consortium name="The Broad Institute Genomics Platform"/>
            <person name="Neafsey D.E."/>
            <person name="Besansky N."/>
            <person name="Howell P."/>
            <person name="Walton C."/>
            <person name="Young S.K."/>
            <person name="Zeng Q."/>
            <person name="Gargeya S."/>
            <person name="Fitzgerald M."/>
            <person name="Haas B."/>
            <person name="Abouelleil A."/>
            <person name="Allen A.W."/>
            <person name="Alvarado L."/>
            <person name="Arachchi H.M."/>
            <person name="Berlin A.M."/>
            <person name="Chapman S.B."/>
            <person name="Gainer-Dewar J."/>
            <person name="Goldberg J."/>
            <person name="Griggs A."/>
            <person name="Gujja S."/>
            <person name="Hansen M."/>
            <person name="Howarth C."/>
            <person name="Imamovic A."/>
            <person name="Ireland A."/>
            <person name="Larimer J."/>
            <person name="McCowan C."/>
            <person name="Murphy C."/>
            <person name="Pearson M."/>
            <person name="Poon T.W."/>
            <person name="Priest M."/>
            <person name="Roberts A."/>
            <person name="Saif S."/>
            <person name="Shea T."/>
            <person name="Sisk P."/>
            <person name="Sykes S."/>
            <person name="Wortman J."/>
            <person name="Nusbaum C."/>
            <person name="Birren B."/>
        </authorList>
    </citation>
    <scope>NUCLEOTIDE SEQUENCE [LARGE SCALE GENOMIC DNA]</scope>
    <source>
        <strain evidence="2">FAR1</strain>
    </source>
</reference>
<proteinExistence type="predicted"/>
<dbReference type="AlphaFoldDB" id="A0A182QMK6"/>
<dbReference type="VEuPathDB" id="VectorBase:AFAF013213"/>
<evidence type="ECO:0000313" key="1">
    <source>
        <dbReference type="EnsemblMetazoa" id="AFAF013213-PA"/>
    </source>
</evidence>
<protein>
    <submittedName>
        <fullName evidence="1">Uncharacterized protein</fullName>
    </submittedName>
</protein>
<name>A0A182QMK6_9DIPT</name>
<dbReference type="Proteomes" id="UP000075886">
    <property type="component" value="Unassembled WGS sequence"/>
</dbReference>
<sequence length="243" mass="26908">MCCSPGSFDAFDLRRLLTLQLKLLHHNQRALVKVHQIESIALVVDTNAHFPSRHKRIARAPASDLVPNILTALYHLHRPPIGRCRLHNAPSTSVRNSPVWVFLIAKLCPRSSVWSSCLAVLLHVSIQVAGLHFNSPIRSAFCFGAINCGPAMLTKPHVIAYTPSGSFSFSFRISPACLARHLAGDNLLVDAGQMLHKIANMQQTLGTVGVRFVYQALQQIARNLFEQCRQIVPIVVGDRLRDS</sequence>